<dbReference type="PANTHER" id="PTHR15715:SF26">
    <property type="entry name" value="COILED-COIL DOMAIN-CONTAINING PROTEIN 136"/>
    <property type="match status" value="1"/>
</dbReference>
<dbReference type="Proteomes" id="UP000472272">
    <property type="component" value="Chromosome 10"/>
</dbReference>
<dbReference type="RefSeq" id="XP_028602822.1">
    <property type="nucleotide sequence ID" value="XM_028746989.1"/>
</dbReference>
<name>A0A670JHJ2_PODMU</name>
<dbReference type="GO" id="GO:0001675">
    <property type="term" value="P:acrosome assembly"/>
    <property type="evidence" value="ECO:0007669"/>
    <property type="project" value="TreeGrafter"/>
</dbReference>
<dbReference type="OMA" id="HEELRMC"/>
<evidence type="ECO:0000256" key="1">
    <source>
        <dbReference type="SAM" id="Coils"/>
    </source>
</evidence>
<dbReference type="GO" id="GO:0002080">
    <property type="term" value="C:acrosomal membrane"/>
    <property type="evidence" value="ECO:0007669"/>
    <property type="project" value="TreeGrafter"/>
</dbReference>
<keyword evidence="4" id="KW-1185">Reference proteome</keyword>
<sequence length="488" mass="55920">MEAAELQLLGRRTERAGEVETPNVEINELEEEDEEDEEEEEEDEDDEVEVRNLDSSDDEKEPDEEKQRELRAQVMRLLDELEEVREVALKHEGDSLELQGLLEDERLASAQQAETFTKQIQRLQAQMCSLKEEFDSLQEVKDVELDRLERELREANEEIHSLRLDAEEAAALHENEVAELQEEICRLKAELERVQRVRNEYDMEVTALRAEINMKRPGTGDSQPAPEMLLVSHFDDRLACTSEEVARLQEDLRTLRIKYQELTNEYQILQESNKIMVNQLERLEALKYSPFPPNRARSKSDDSPSLDSDSEGSTDHPPSINWRATPHASGSVSFKSVEMAGTASEGDEEEKLSKPESEADLRYQSDQAPRRTEDKDHIDLPEWARKAEEQKGRVAAIAGREDGSEHDQTQDILREMESKCWLSQNEREQLHEELRMCKEEIERLNGSIPIGGRVPAGGMKPLALFAVLAGGLLLYPCVKRYTSSWTPP</sequence>
<dbReference type="Ensembl" id="ENSPMRT00000023976.1">
    <property type="protein sequence ID" value="ENSPMRP00000022562.1"/>
    <property type="gene ID" value="ENSPMRG00000014658.1"/>
</dbReference>
<feature type="coiled-coil region" evidence="1">
    <location>
        <begin position="138"/>
        <end position="211"/>
    </location>
</feature>
<dbReference type="AlphaFoldDB" id="A0A670JHJ2"/>
<evidence type="ECO:0000313" key="3">
    <source>
        <dbReference type="Ensembl" id="ENSPMRP00000022562.1"/>
    </source>
</evidence>
<dbReference type="CTD" id="64753"/>
<dbReference type="GeneID" id="114605586"/>
<evidence type="ECO:0000313" key="4">
    <source>
        <dbReference type="Proteomes" id="UP000472272"/>
    </source>
</evidence>
<feature type="compositionally biased region" description="Basic and acidic residues" evidence="2">
    <location>
        <begin position="351"/>
        <end position="378"/>
    </location>
</feature>
<dbReference type="GeneTree" id="ENSGT00940000159122"/>
<protein>
    <submittedName>
        <fullName evidence="3">Coiled-coil domain containing 136</fullName>
    </submittedName>
</protein>
<feature type="compositionally biased region" description="Acidic residues" evidence="2">
    <location>
        <begin position="27"/>
        <end position="48"/>
    </location>
</feature>
<dbReference type="GO" id="GO:0007338">
    <property type="term" value="P:single fertilization"/>
    <property type="evidence" value="ECO:0007669"/>
    <property type="project" value="TreeGrafter"/>
</dbReference>
<feature type="region of interest" description="Disordered" evidence="2">
    <location>
        <begin position="288"/>
        <end position="378"/>
    </location>
</feature>
<reference evidence="3 4" key="1">
    <citation type="journal article" date="2019" name="Proc. Natl. Acad. Sci. U.S.A.">
        <title>Regulatory changes in pterin and carotenoid genes underlie balanced color polymorphisms in the wall lizard.</title>
        <authorList>
            <person name="Andrade P."/>
            <person name="Pinho C."/>
            <person name="Perez I de Lanuza G."/>
            <person name="Afonso S."/>
            <person name="Brejcha J."/>
            <person name="Rubin C.J."/>
            <person name="Wallerman O."/>
            <person name="Pereira P."/>
            <person name="Sabatino S.J."/>
            <person name="Bellati A."/>
            <person name="Pellitteri-Rosa D."/>
            <person name="Bosakova Z."/>
            <person name="Bunikis I."/>
            <person name="Carretero M.A."/>
            <person name="Feiner N."/>
            <person name="Marsik P."/>
            <person name="Pauperio F."/>
            <person name="Salvi D."/>
            <person name="Soler L."/>
            <person name="While G.M."/>
            <person name="Uller T."/>
            <person name="Font E."/>
            <person name="Andersson L."/>
            <person name="Carneiro M."/>
        </authorList>
    </citation>
    <scope>NUCLEOTIDE SEQUENCE</scope>
</reference>
<feature type="coiled-coil region" evidence="1">
    <location>
        <begin position="413"/>
        <end position="447"/>
    </location>
</feature>
<dbReference type="PANTHER" id="PTHR15715">
    <property type="entry name" value="CENTROSOMAL PROTEIN OF 170 KDA"/>
    <property type="match status" value="1"/>
</dbReference>
<reference evidence="3" key="2">
    <citation type="submission" date="2025-08" db="UniProtKB">
        <authorList>
            <consortium name="Ensembl"/>
        </authorList>
    </citation>
    <scope>IDENTIFICATION</scope>
</reference>
<reference evidence="3" key="3">
    <citation type="submission" date="2025-09" db="UniProtKB">
        <authorList>
            <consortium name="Ensembl"/>
        </authorList>
    </citation>
    <scope>IDENTIFICATION</scope>
</reference>
<gene>
    <name evidence="3" type="primary">CCDC136</name>
</gene>
<feature type="region of interest" description="Disordered" evidence="2">
    <location>
        <begin position="1"/>
        <end position="69"/>
    </location>
</feature>
<feature type="coiled-coil region" evidence="1">
    <location>
        <begin position="238"/>
        <end position="286"/>
    </location>
</feature>
<keyword evidence="1" id="KW-0175">Coiled coil</keyword>
<proteinExistence type="predicted"/>
<evidence type="ECO:0000256" key="2">
    <source>
        <dbReference type="SAM" id="MobiDB-lite"/>
    </source>
</evidence>
<dbReference type="InterPro" id="IPR051176">
    <property type="entry name" value="Cent_Immune-Sig_Mod"/>
</dbReference>
<accession>A0A670JHJ2</accession>
<organism evidence="3 4">
    <name type="scientific">Podarcis muralis</name>
    <name type="common">Wall lizard</name>
    <name type="synonym">Lacerta muralis</name>
    <dbReference type="NCBI Taxonomy" id="64176"/>
    <lineage>
        <taxon>Eukaryota</taxon>
        <taxon>Metazoa</taxon>
        <taxon>Chordata</taxon>
        <taxon>Craniata</taxon>
        <taxon>Vertebrata</taxon>
        <taxon>Euteleostomi</taxon>
        <taxon>Lepidosauria</taxon>
        <taxon>Squamata</taxon>
        <taxon>Bifurcata</taxon>
        <taxon>Unidentata</taxon>
        <taxon>Episquamata</taxon>
        <taxon>Laterata</taxon>
        <taxon>Lacertibaenia</taxon>
        <taxon>Lacertidae</taxon>
        <taxon>Podarcis</taxon>
    </lineage>
</organism>